<feature type="domain" description="DUF1206" evidence="2">
    <location>
        <begin position="115"/>
        <end position="181"/>
    </location>
</feature>
<feature type="transmembrane region" description="Helical" evidence="1">
    <location>
        <begin position="244"/>
        <end position="265"/>
    </location>
</feature>
<evidence type="ECO:0000313" key="3">
    <source>
        <dbReference type="EMBL" id="MXP19936.1"/>
    </source>
</evidence>
<organism evidence="3 4">
    <name type="scientific">Gordonia mangrovi</name>
    <dbReference type="NCBI Taxonomy" id="2665643"/>
    <lineage>
        <taxon>Bacteria</taxon>
        <taxon>Bacillati</taxon>
        <taxon>Actinomycetota</taxon>
        <taxon>Actinomycetes</taxon>
        <taxon>Mycobacteriales</taxon>
        <taxon>Gordoniaceae</taxon>
        <taxon>Gordonia</taxon>
    </lineage>
</organism>
<evidence type="ECO:0000259" key="2">
    <source>
        <dbReference type="Pfam" id="PF06724"/>
    </source>
</evidence>
<keyword evidence="1" id="KW-0472">Membrane</keyword>
<dbReference type="Proteomes" id="UP000475545">
    <property type="component" value="Unassembled WGS sequence"/>
</dbReference>
<dbReference type="InterPro" id="IPR009597">
    <property type="entry name" value="DUF1206"/>
</dbReference>
<name>A0A6L7GJ92_9ACTN</name>
<feature type="transmembrane region" description="Helical" evidence="1">
    <location>
        <begin position="158"/>
        <end position="179"/>
    </location>
</feature>
<feature type="domain" description="DUF1206" evidence="2">
    <location>
        <begin position="25"/>
        <end position="91"/>
    </location>
</feature>
<feature type="domain" description="DUF1206" evidence="2">
    <location>
        <begin position="201"/>
        <end position="269"/>
    </location>
</feature>
<dbReference type="AlphaFoldDB" id="A0A6L7GJ92"/>
<feature type="transmembrane region" description="Helical" evidence="1">
    <location>
        <begin position="25"/>
        <end position="46"/>
    </location>
</feature>
<evidence type="ECO:0000313" key="4">
    <source>
        <dbReference type="Proteomes" id="UP000475545"/>
    </source>
</evidence>
<sequence>MTHNQAKQTVDRVTDSPWFERAARAGYIVTGLLHLLIAYIVVRIAFGDGGSADNSGALAVFAGEPGGQVALWVAAVAFVALALWRLAEAILGGKANESGSGDDGLSGWFDRGKALALCILYFGLAWSAANFAMGSGESSGRQNASMSARLMQHTGGKVLLVIVGLVILAVGGYFVYKGVTRNFLDDLRRGGGEIVTTTGIIGYAAKGVVIGGAGVLVIVAAIRADPTKAAGMDAAVKTLAGLPAGQLLLILAAIGLAAYGVYCFVMSRWARM</sequence>
<protein>
    <submittedName>
        <fullName evidence="3">DUF1206 domain-containing protein</fullName>
    </submittedName>
</protein>
<keyword evidence="1" id="KW-0812">Transmembrane</keyword>
<proteinExistence type="predicted"/>
<keyword evidence="4" id="KW-1185">Reference proteome</keyword>
<dbReference type="EMBL" id="WMBR01000001">
    <property type="protein sequence ID" value="MXP19936.1"/>
    <property type="molecule type" value="Genomic_DNA"/>
</dbReference>
<feature type="transmembrane region" description="Helical" evidence="1">
    <location>
        <begin position="114"/>
        <end position="133"/>
    </location>
</feature>
<comment type="caution">
    <text evidence="3">The sequence shown here is derived from an EMBL/GenBank/DDBJ whole genome shotgun (WGS) entry which is preliminary data.</text>
</comment>
<evidence type="ECO:0000256" key="1">
    <source>
        <dbReference type="SAM" id="Phobius"/>
    </source>
</evidence>
<feature type="transmembrane region" description="Helical" evidence="1">
    <location>
        <begin position="200"/>
        <end position="224"/>
    </location>
</feature>
<accession>A0A6L7GJ92</accession>
<feature type="transmembrane region" description="Helical" evidence="1">
    <location>
        <begin position="66"/>
        <end position="84"/>
    </location>
</feature>
<gene>
    <name evidence="3" type="ORF">GIY30_00965</name>
</gene>
<dbReference type="RefSeq" id="WP_160900118.1">
    <property type="nucleotide sequence ID" value="NZ_CP102850.1"/>
</dbReference>
<dbReference type="Pfam" id="PF06724">
    <property type="entry name" value="DUF1206"/>
    <property type="match status" value="3"/>
</dbReference>
<reference evidence="3 4" key="1">
    <citation type="submission" date="2019-11" db="EMBL/GenBank/DDBJ databases">
        <title>Gordonia sp. nov., a novel actinobacterium isolated from mangrove soil in Hainan.</title>
        <authorList>
            <person name="Huang X."/>
            <person name="Xie Y."/>
            <person name="Chu X."/>
            <person name="Xiao K."/>
        </authorList>
    </citation>
    <scope>NUCLEOTIDE SEQUENCE [LARGE SCALE GENOMIC DNA]</scope>
    <source>
        <strain evidence="3 4">HNM0687</strain>
    </source>
</reference>
<keyword evidence="1" id="KW-1133">Transmembrane helix</keyword>